<accession>A0A8D9CCM0</accession>
<organism evidence="2">
    <name type="scientific">uncultured marine phage</name>
    <dbReference type="NCBI Taxonomy" id="707152"/>
    <lineage>
        <taxon>Viruses</taxon>
        <taxon>environmental samples</taxon>
    </lineage>
</organism>
<feature type="transmembrane region" description="Helical" evidence="1">
    <location>
        <begin position="32"/>
        <end position="55"/>
    </location>
</feature>
<proteinExistence type="predicted"/>
<protein>
    <submittedName>
        <fullName evidence="2">Uncharacterized protein</fullName>
    </submittedName>
</protein>
<name>A0A8D9CCM0_9VIRU</name>
<evidence type="ECO:0000313" key="2">
    <source>
        <dbReference type="EMBL" id="CAG7581136.1"/>
    </source>
</evidence>
<evidence type="ECO:0000256" key="1">
    <source>
        <dbReference type="SAM" id="Phobius"/>
    </source>
</evidence>
<keyword evidence="1" id="KW-0472">Membrane</keyword>
<keyword evidence="1" id="KW-0812">Transmembrane</keyword>
<keyword evidence="1" id="KW-1133">Transmembrane helix</keyword>
<sequence>MWIVLSISVILLLFTIISFIFARKAGLMDEDKYMFAGVIGIVLTLFTSGIGMLAVGTSSIHDIELIEVECDVIKNERVVIVDDGEELWTLDSHIAYDNIDSNTTFYLEKELNHYYNEVRTNLRWVNDEDGEDDKGKLYKIHNKGEEKEGI</sequence>
<reference evidence="2" key="1">
    <citation type="submission" date="2021-06" db="EMBL/GenBank/DDBJ databases">
        <authorList>
            <person name="Gannon L."/>
            <person name="Redgwell R T."/>
            <person name="Michniewski S."/>
            <person name="Harrison D C."/>
            <person name="Millard A."/>
        </authorList>
    </citation>
    <scope>NUCLEOTIDE SEQUENCE</scope>
</reference>
<dbReference type="EMBL" id="OU342829">
    <property type="protein sequence ID" value="CAG7581136.1"/>
    <property type="molecule type" value="Genomic_DNA"/>
</dbReference>
<gene>
    <name evidence="2" type="ORF">SLAVMIC_00692</name>
</gene>